<dbReference type="Gene3D" id="1.10.246.40">
    <property type="entry name" value="Tn5 transposase, domain 1"/>
    <property type="match status" value="1"/>
</dbReference>
<evidence type="ECO:0000259" key="1">
    <source>
        <dbReference type="Pfam" id="PF14706"/>
    </source>
</evidence>
<dbReference type="SUPFAM" id="SSF53098">
    <property type="entry name" value="Ribonuclease H-like"/>
    <property type="match status" value="1"/>
</dbReference>
<organism evidence="2">
    <name type="scientific">hydrothermal vent metagenome</name>
    <dbReference type="NCBI Taxonomy" id="652676"/>
    <lineage>
        <taxon>unclassified sequences</taxon>
        <taxon>metagenomes</taxon>
        <taxon>ecological metagenomes</taxon>
    </lineage>
</organism>
<dbReference type="AlphaFoldDB" id="A0A3B0YPW5"/>
<dbReference type="InterPro" id="IPR012337">
    <property type="entry name" value="RNaseH-like_sf"/>
</dbReference>
<proteinExistence type="predicted"/>
<sequence length="70" mass="7995">MSDNGWAKNEFETIDLGDDRLNQRLMKISQCFSDSPESPINKACGDWGETKAAYRFFNNHNITAVPLRTK</sequence>
<reference evidence="2" key="1">
    <citation type="submission" date="2018-06" db="EMBL/GenBank/DDBJ databases">
        <authorList>
            <person name="Zhirakovskaya E."/>
        </authorList>
    </citation>
    <scope>NUCLEOTIDE SEQUENCE</scope>
</reference>
<feature type="domain" description="Transposase Tn5-like N-terminal" evidence="1">
    <location>
        <begin position="4"/>
        <end position="62"/>
    </location>
</feature>
<protein>
    <recommendedName>
        <fullName evidence="1">Transposase Tn5-like N-terminal domain-containing protein</fullName>
    </recommendedName>
</protein>
<dbReference type="InterPro" id="IPR014735">
    <property type="entry name" value="Transposase_Tn5-like_N"/>
</dbReference>
<accession>A0A3B0YPW5</accession>
<dbReference type="InterPro" id="IPR038215">
    <property type="entry name" value="TN5-like_N_sf"/>
</dbReference>
<evidence type="ECO:0000313" key="2">
    <source>
        <dbReference type="EMBL" id="VAW81481.1"/>
    </source>
</evidence>
<name>A0A3B0YPW5_9ZZZZ</name>
<gene>
    <name evidence="2" type="ORF">MNBD_GAMMA12-2230</name>
</gene>
<dbReference type="EMBL" id="UOFL01000219">
    <property type="protein sequence ID" value="VAW81481.1"/>
    <property type="molecule type" value="Genomic_DNA"/>
</dbReference>
<dbReference type="Pfam" id="PF14706">
    <property type="entry name" value="Tnp_DNA_bind"/>
    <property type="match status" value="1"/>
</dbReference>